<evidence type="ECO:0000313" key="3">
    <source>
        <dbReference type="Proteomes" id="UP001150925"/>
    </source>
</evidence>
<evidence type="ECO:0000313" key="2">
    <source>
        <dbReference type="EMBL" id="KAJ1963158.1"/>
    </source>
</evidence>
<name>A0A9W8AUF1_9FUNG</name>
<dbReference type="GO" id="GO:0072686">
    <property type="term" value="C:mitotic spindle"/>
    <property type="evidence" value="ECO:0007669"/>
    <property type="project" value="InterPro"/>
</dbReference>
<dbReference type="OrthoDB" id="5586015at2759"/>
<dbReference type="Pfam" id="PF08653">
    <property type="entry name" value="DASH_Dam1"/>
    <property type="match status" value="1"/>
</dbReference>
<feature type="compositionally biased region" description="Pro residues" evidence="1">
    <location>
        <begin position="74"/>
        <end position="83"/>
    </location>
</feature>
<gene>
    <name evidence="2" type="primary">DAM1</name>
    <name evidence="2" type="ORF">IWQ62_003303</name>
</gene>
<organism evidence="2 3">
    <name type="scientific">Dispira parvispora</name>
    <dbReference type="NCBI Taxonomy" id="1520584"/>
    <lineage>
        <taxon>Eukaryota</taxon>
        <taxon>Fungi</taxon>
        <taxon>Fungi incertae sedis</taxon>
        <taxon>Zoopagomycota</taxon>
        <taxon>Kickxellomycotina</taxon>
        <taxon>Dimargaritomycetes</taxon>
        <taxon>Dimargaritales</taxon>
        <taxon>Dimargaritaceae</taxon>
        <taxon>Dispira</taxon>
    </lineage>
</organism>
<feature type="compositionally biased region" description="Polar residues" evidence="1">
    <location>
        <begin position="100"/>
        <end position="119"/>
    </location>
</feature>
<dbReference type="AlphaFoldDB" id="A0A9W8AUF1"/>
<reference evidence="2" key="1">
    <citation type="submission" date="2022-07" db="EMBL/GenBank/DDBJ databases">
        <title>Phylogenomic reconstructions and comparative analyses of Kickxellomycotina fungi.</title>
        <authorList>
            <person name="Reynolds N.K."/>
            <person name="Stajich J.E."/>
            <person name="Barry K."/>
            <person name="Grigoriev I.V."/>
            <person name="Crous P."/>
            <person name="Smith M.E."/>
        </authorList>
    </citation>
    <scope>NUCLEOTIDE SEQUENCE</scope>
    <source>
        <strain evidence="2">RSA 1196</strain>
    </source>
</reference>
<sequence>MQTLNDCLEGPLDTLALKVADLHQHMQTLQSLNEQFAQFNAGFGTFILGIKANTQVTEFLEAPVPESYDLARPVTPPLPPPISPKQVNLESPEEEPQLTPAPTISRVNKKGPSQPNPTRGRTGPPKKSLNVVIRKIIDDLPVKFRDPPHRGYTEATLKCLFKTRDGLYLHELIREVGISKIRAVEYLNGLATAGHVVKLSRKGLLFMLNPQKYPKK</sequence>
<dbReference type="EMBL" id="JANBPY010000862">
    <property type="protein sequence ID" value="KAJ1963158.1"/>
    <property type="molecule type" value="Genomic_DNA"/>
</dbReference>
<dbReference type="InterPro" id="IPR013962">
    <property type="entry name" value="DASH_Dam1"/>
</dbReference>
<dbReference type="GO" id="GO:0008608">
    <property type="term" value="P:attachment of spindle microtubules to kinetochore"/>
    <property type="evidence" value="ECO:0007669"/>
    <property type="project" value="InterPro"/>
</dbReference>
<comment type="caution">
    <text evidence="2">The sequence shown here is derived from an EMBL/GenBank/DDBJ whole genome shotgun (WGS) entry which is preliminary data.</text>
</comment>
<dbReference type="GO" id="GO:0042729">
    <property type="term" value="C:DASH complex"/>
    <property type="evidence" value="ECO:0007669"/>
    <property type="project" value="InterPro"/>
</dbReference>
<evidence type="ECO:0000256" key="1">
    <source>
        <dbReference type="SAM" id="MobiDB-lite"/>
    </source>
</evidence>
<dbReference type="Proteomes" id="UP001150925">
    <property type="component" value="Unassembled WGS sequence"/>
</dbReference>
<proteinExistence type="predicted"/>
<protein>
    <submittedName>
        <fullName evidence="2">DASH complex subunit dam1</fullName>
    </submittedName>
</protein>
<accession>A0A9W8AUF1</accession>
<feature type="region of interest" description="Disordered" evidence="1">
    <location>
        <begin position="72"/>
        <end position="127"/>
    </location>
</feature>
<keyword evidence="3" id="KW-1185">Reference proteome</keyword>